<reference evidence="3" key="1">
    <citation type="submission" date="2016-10" db="EMBL/GenBank/DDBJ databases">
        <authorList>
            <person name="Varghese N."/>
            <person name="Submissions S."/>
        </authorList>
    </citation>
    <scope>NUCLEOTIDE SEQUENCE [LARGE SCALE GENOMIC DNA]</scope>
    <source>
        <strain evidence="3">LMG 26383,CCUG 61248,R- 45681</strain>
    </source>
</reference>
<dbReference type="SUPFAM" id="SSF47336">
    <property type="entry name" value="ACP-like"/>
    <property type="match status" value="1"/>
</dbReference>
<accession>A0A1H7XVA1</accession>
<organism evidence="2 3">
    <name type="scientific">Bosea lupini</name>
    <dbReference type="NCBI Taxonomy" id="1036779"/>
    <lineage>
        <taxon>Bacteria</taxon>
        <taxon>Pseudomonadati</taxon>
        <taxon>Pseudomonadota</taxon>
        <taxon>Alphaproteobacteria</taxon>
        <taxon>Hyphomicrobiales</taxon>
        <taxon>Boseaceae</taxon>
        <taxon>Bosea</taxon>
    </lineage>
</organism>
<sequence length="79" mass="8900">MNKRLRQVLSEVLGLRASELSFEMSKADIASWDSLKQMDLIMSIEREYDIELELGDIVRMSSLKNIAAVLAEKGIDVAD</sequence>
<evidence type="ECO:0000313" key="3">
    <source>
        <dbReference type="Proteomes" id="UP000199664"/>
    </source>
</evidence>
<dbReference type="RefSeq" id="WP_091841230.1">
    <property type="nucleotide sequence ID" value="NZ_FOAN01000010.1"/>
</dbReference>
<dbReference type="EMBL" id="FOAN01000010">
    <property type="protein sequence ID" value="SEM37816.1"/>
    <property type="molecule type" value="Genomic_DNA"/>
</dbReference>
<gene>
    <name evidence="2" type="ORF">SAMN04515666_110198</name>
</gene>
<dbReference type="STRING" id="1036779.SAMN04515666_110198"/>
<dbReference type="Gene3D" id="1.10.1200.10">
    <property type="entry name" value="ACP-like"/>
    <property type="match status" value="1"/>
</dbReference>
<evidence type="ECO:0000313" key="2">
    <source>
        <dbReference type="EMBL" id="SEM37816.1"/>
    </source>
</evidence>
<evidence type="ECO:0000259" key="1">
    <source>
        <dbReference type="PROSITE" id="PS50075"/>
    </source>
</evidence>
<dbReference type="Pfam" id="PF00550">
    <property type="entry name" value="PP-binding"/>
    <property type="match status" value="1"/>
</dbReference>
<dbReference type="InterPro" id="IPR009081">
    <property type="entry name" value="PP-bd_ACP"/>
</dbReference>
<feature type="domain" description="Carrier" evidence="1">
    <location>
        <begin position="1"/>
        <end position="74"/>
    </location>
</feature>
<proteinExistence type="predicted"/>
<dbReference type="PROSITE" id="PS50075">
    <property type="entry name" value="CARRIER"/>
    <property type="match status" value="1"/>
</dbReference>
<dbReference type="Proteomes" id="UP000199664">
    <property type="component" value="Unassembled WGS sequence"/>
</dbReference>
<dbReference type="AlphaFoldDB" id="A0A1H7XVA1"/>
<name>A0A1H7XVA1_9HYPH</name>
<dbReference type="OrthoDB" id="9811033at2"/>
<keyword evidence="3" id="KW-1185">Reference proteome</keyword>
<protein>
    <submittedName>
        <fullName evidence="2">Acyl carrier protein</fullName>
    </submittedName>
</protein>
<dbReference type="InterPro" id="IPR036736">
    <property type="entry name" value="ACP-like_sf"/>
</dbReference>